<evidence type="ECO:0000256" key="1">
    <source>
        <dbReference type="SAM" id="MobiDB-lite"/>
    </source>
</evidence>
<evidence type="ECO:0000313" key="3">
    <source>
        <dbReference type="Proteomes" id="UP001500058"/>
    </source>
</evidence>
<gene>
    <name evidence="2" type="ORF">GCM10010420_44860</name>
</gene>
<feature type="region of interest" description="Disordered" evidence="1">
    <location>
        <begin position="72"/>
        <end position="107"/>
    </location>
</feature>
<protein>
    <submittedName>
        <fullName evidence="2">Uncharacterized protein</fullName>
    </submittedName>
</protein>
<comment type="caution">
    <text evidence="2">The sequence shown here is derived from an EMBL/GenBank/DDBJ whole genome shotgun (WGS) entry which is preliminary data.</text>
</comment>
<proteinExistence type="predicted"/>
<feature type="compositionally biased region" description="Basic and acidic residues" evidence="1">
    <location>
        <begin position="72"/>
        <end position="82"/>
    </location>
</feature>
<sequence>MDEQVACVHCGQDWLRPFRRKDTGERFLLCPECDSLWPEGHDPHSETEHCLSEFVSAPAPGGAWDVIAPVERPDAGGADRESSPGPGAAGGGNRMPSAVRPRGRPSHEEVPVIEVGRVGRISSGDHSGKFVKVRELPDDPPSFLVLLAHDRGFRRGYGDYWVEDRASLEQFFAEGSWVVEWLGPRGATAG</sequence>
<organism evidence="2 3">
    <name type="scientific">Streptomyces glaucosporus</name>
    <dbReference type="NCBI Taxonomy" id="284044"/>
    <lineage>
        <taxon>Bacteria</taxon>
        <taxon>Bacillati</taxon>
        <taxon>Actinomycetota</taxon>
        <taxon>Actinomycetes</taxon>
        <taxon>Kitasatosporales</taxon>
        <taxon>Streptomycetaceae</taxon>
        <taxon>Streptomyces</taxon>
    </lineage>
</organism>
<name>A0ABN3IRS8_9ACTN</name>
<accession>A0ABN3IRS8</accession>
<dbReference type="EMBL" id="BAAATJ010000025">
    <property type="protein sequence ID" value="GAA2411034.1"/>
    <property type="molecule type" value="Genomic_DNA"/>
</dbReference>
<keyword evidence="3" id="KW-1185">Reference proteome</keyword>
<evidence type="ECO:0000313" key="2">
    <source>
        <dbReference type="EMBL" id="GAA2411034.1"/>
    </source>
</evidence>
<dbReference type="Proteomes" id="UP001500058">
    <property type="component" value="Unassembled WGS sequence"/>
</dbReference>
<reference evidence="2 3" key="1">
    <citation type="journal article" date="2019" name="Int. J. Syst. Evol. Microbiol.">
        <title>The Global Catalogue of Microorganisms (GCM) 10K type strain sequencing project: providing services to taxonomists for standard genome sequencing and annotation.</title>
        <authorList>
            <consortium name="The Broad Institute Genomics Platform"/>
            <consortium name="The Broad Institute Genome Sequencing Center for Infectious Disease"/>
            <person name="Wu L."/>
            <person name="Ma J."/>
        </authorList>
    </citation>
    <scope>NUCLEOTIDE SEQUENCE [LARGE SCALE GENOMIC DNA]</scope>
    <source>
        <strain evidence="2 3">JCM 6921</strain>
    </source>
</reference>